<dbReference type="InterPro" id="IPR043129">
    <property type="entry name" value="ATPase_NBD"/>
</dbReference>
<dbReference type="Gene3D" id="3.30.1490.300">
    <property type="match status" value="1"/>
</dbReference>
<evidence type="ECO:0000256" key="1">
    <source>
        <dbReference type="SAM" id="MobiDB-lite"/>
    </source>
</evidence>
<dbReference type="InterPro" id="IPR005883">
    <property type="entry name" value="PilM"/>
</dbReference>
<accession>A0A7Y9YFS8</accession>
<evidence type="ECO:0000259" key="2">
    <source>
        <dbReference type="SMART" id="SM00842"/>
    </source>
</evidence>
<dbReference type="EMBL" id="JACBZI010000001">
    <property type="protein sequence ID" value="NYI11431.1"/>
    <property type="molecule type" value="Genomic_DNA"/>
</dbReference>
<dbReference type="GO" id="GO:0051301">
    <property type="term" value="P:cell division"/>
    <property type="evidence" value="ECO:0007669"/>
    <property type="project" value="InterPro"/>
</dbReference>
<gene>
    <name evidence="3" type="ORF">BKA05_002946</name>
</gene>
<feature type="region of interest" description="Disordered" evidence="1">
    <location>
        <begin position="327"/>
        <end position="349"/>
    </location>
</feature>
<proteinExistence type="predicted"/>
<dbReference type="PANTHER" id="PTHR32432">
    <property type="entry name" value="CELL DIVISION PROTEIN FTSA-RELATED"/>
    <property type="match status" value="1"/>
</dbReference>
<reference evidence="3 4" key="1">
    <citation type="submission" date="2020-07" db="EMBL/GenBank/DDBJ databases">
        <title>Sequencing the genomes of 1000 actinobacteria strains.</title>
        <authorList>
            <person name="Klenk H.-P."/>
        </authorList>
    </citation>
    <scope>NUCLEOTIDE SEQUENCE [LARGE SCALE GENOMIC DNA]</scope>
    <source>
        <strain evidence="3 4">DSM 18248</strain>
    </source>
</reference>
<name>A0A7Y9YFS8_9ACTN</name>
<dbReference type="Proteomes" id="UP000537326">
    <property type="component" value="Unassembled WGS sequence"/>
</dbReference>
<dbReference type="AlphaFoldDB" id="A0A7Y9YFS8"/>
<dbReference type="CDD" id="cd24049">
    <property type="entry name" value="ASKHA_NBD_PilM"/>
    <property type="match status" value="1"/>
</dbReference>
<organism evidence="3 4">
    <name type="scientific">Nocardioides marinus</name>
    <dbReference type="NCBI Taxonomy" id="374514"/>
    <lineage>
        <taxon>Bacteria</taxon>
        <taxon>Bacillati</taxon>
        <taxon>Actinomycetota</taxon>
        <taxon>Actinomycetes</taxon>
        <taxon>Propionibacteriales</taxon>
        <taxon>Nocardioidaceae</taxon>
        <taxon>Nocardioides</taxon>
    </lineage>
</organism>
<dbReference type="RefSeq" id="WP_179532121.1">
    <property type="nucleotide sequence ID" value="NZ_BAAAPP010000008.1"/>
</dbReference>
<feature type="domain" description="SHS2" evidence="2">
    <location>
        <begin position="5"/>
        <end position="175"/>
    </location>
</feature>
<dbReference type="PANTHER" id="PTHR32432:SF3">
    <property type="entry name" value="ETHANOLAMINE UTILIZATION PROTEIN EUTJ"/>
    <property type="match status" value="1"/>
</dbReference>
<dbReference type="InterPro" id="IPR050696">
    <property type="entry name" value="FtsA/MreB"/>
</dbReference>
<dbReference type="PIRSF" id="PIRSF019169">
    <property type="entry name" value="PilM"/>
    <property type="match status" value="1"/>
</dbReference>
<dbReference type="SUPFAM" id="SSF53067">
    <property type="entry name" value="Actin-like ATPase domain"/>
    <property type="match status" value="2"/>
</dbReference>
<dbReference type="Pfam" id="PF11104">
    <property type="entry name" value="PilM_2"/>
    <property type="match status" value="1"/>
</dbReference>
<dbReference type="InterPro" id="IPR003494">
    <property type="entry name" value="SHS2_FtsA"/>
</dbReference>
<keyword evidence="4" id="KW-1185">Reference proteome</keyword>
<protein>
    <submittedName>
        <fullName evidence="3">Type IV pilus assembly protein PilM</fullName>
    </submittedName>
</protein>
<comment type="caution">
    <text evidence="3">The sequence shown here is derived from an EMBL/GenBank/DDBJ whole genome shotgun (WGS) entry which is preliminary data.</text>
</comment>
<dbReference type="Gene3D" id="3.30.420.40">
    <property type="match status" value="2"/>
</dbReference>
<dbReference type="SMART" id="SM00842">
    <property type="entry name" value="FtsA"/>
    <property type="match status" value="1"/>
</dbReference>
<evidence type="ECO:0000313" key="4">
    <source>
        <dbReference type="Proteomes" id="UP000537326"/>
    </source>
</evidence>
<sequence length="366" mass="38524">MASTVVGLDIGRTAVRAVELRGKNPTLRRHGSIELGRGAVETGVVADPHQVTAACRELWRAGRFSTREVRLGVSSGSVLVRQIELDWMPPADLKRALRYQVAELLPVAVDDANLDHVLLGEVTRRDESGQERRMVRILLVATARGAVDEMVRAVRAAGLRARTADLAPLALVRAAAAASRREALAQAAAEGRPGQLPPPRTEAVIDVGSDKVAVAVHTAGVPHFVRVAAGLGGDGLTHTLVAATGMEWDQAERLKREAAIKHEATLRHATTRLVNEIRATLDFYSDSDAEHVVGSVAVTGAGAAHPSFLDTCSRTLGLPVRPLTLSSVVDGATTPPGGRGKGTDDATERPSDAYVVPAALCLGAIA</sequence>
<evidence type="ECO:0000313" key="3">
    <source>
        <dbReference type="EMBL" id="NYI11431.1"/>
    </source>
</evidence>